<reference evidence="2 3" key="1">
    <citation type="submission" date="2017-03" db="EMBL/GenBank/DDBJ databases">
        <title>Genomes of endolithic fungi from Antarctica.</title>
        <authorList>
            <person name="Coleine C."/>
            <person name="Masonjones S."/>
            <person name="Stajich J.E."/>
        </authorList>
    </citation>
    <scope>NUCLEOTIDE SEQUENCE [LARGE SCALE GENOMIC DNA]</scope>
    <source>
        <strain evidence="2 3">CCFEE 5311</strain>
    </source>
</reference>
<dbReference type="STRING" id="329885.A0A4U0UTP1"/>
<sequence>MSDSGPGSGRSILIINPNTTVAMTDALPPLVDSLGYSTSQTHFKYFTAPSGVPSINNESDATVSARICQSTLEGKLQDHDAFLVCCYSQHPLVPLLRAELAKLGLNHKPVTGIFEASVAACLQSIDPLDKFGIVSTGSQWKAILGEAVAALLGSAQSSRYAGTETTGLNADELHSTPKRAVDLRIKLATKALLERRARAICLGCAGMAGMDRTVREACVEVLGEERGRRIKIVDGVVSGVAFLEGAMRAGL</sequence>
<dbReference type="InterPro" id="IPR053714">
    <property type="entry name" value="Iso_Racemase_Enz_sf"/>
</dbReference>
<evidence type="ECO:0008006" key="4">
    <source>
        <dbReference type="Google" id="ProtNLM"/>
    </source>
</evidence>
<dbReference type="Gene3D" id="3.40.50.12500">
    <property type="match status" value="1"/>
</dbReference>
<dbReference type="Proteomes" id="UP000310066">
    <property type="component" value="Unassembled WGS sequence"/>
</dbReference>
<evidence type="ECO:0000256" key="1">
    <source>
        <dbReference type="ARBA" id="ARBA00038414"/>
    </source>
</evidence>
<proteinExistence type="inferred from homology"/>
<dbReference type="InterPro" id="IPR052186">
    <property type="entry name" value="Hydantoin_racemase-like"/>
</dbReference>
<dbReference type="InterPro" id="IPR015942">
    <property type="entry name" value="Asp/Glu/hydantoin_racemase"/>
</dbReference>
<comment type="caution">
    <text evidence="2">The sequence shown here is derived from an EMBL/GenBank/DDBJ whole genome shotgun (WGS) entry which is preliminary data.</text>
</comment>
<dbReference type="Pfam" id="PF01177">
    <property type="entry name" value="Asp_Glu_race"/>
    <property type="match status" value="1"/>
</dbReference>
<protein>
    <recommendedName>
        <fullName evidence="4">Asp/Glu/hydantoin racemase</fullName>
    </recommendedName>
</protein>
<dbReference type="PANTHER" id="PTHR28047:SF5">
    <property type="entry name" value="PROTEIN DCG1"/>
    <property type="match status" value="1"/>
</dbReference>
<name>A0A4U0UTP1_9PEZI</name>
<evidence type="ECO:0000313" key="3">
    <source>
        <dbReference type="Proteomes" id="UP000310066"/>
    </source>
</evidence>
<dbReference type="AlphaFoldDB" id="A0A4U0UTP1"/>
<dbReference type="PANTHER" id="PTHR28047">
    <property type="entry name" value="PROTEIN DCG1"/>
    <property type="match status" value="1"/>
</dbReference>
<evidence type="ECO:0000313" key="2">
    <source>
        <dbReference type="EMBL" id="TKA39360.1"/>
    </source>
</evidence>
<dbReference type="GO" id="GO:0047661">
    <property type="term" value="F:amino-acid racemase activity"/>
    <property type="evidence" value="ECO:0007669"/>
    <property type="project" value="InterPro"/>
</dbReference>
<dbReference type="EMBL" id="NAJP01000039">
    <property type="protein sequence ID" value="TKA39360.1"/>
    <property type="molecule type" value="Genomic_DNA"/>
</dbReference>
<comment type="similarity">
    <text evidence="1">Belongs to the HyuE racemase family.</text>
</comment>
<accession>A0A4U0UTP1</accession>
<gene>
    <name evidence="2" type="ORF">B0A54_10378</name>
</gene>
<organism evidence="2 3">
    <name type="scientific">Friedmanniomyces endolithicus</name>
    <dbReference type="NCBI Taxonomy" id="329885"/>
    <lineage>
        <taxon>Eukaryota</taxon>
        <taxon>Fungi</taxon>
        <taxon>Dikarya</taxon>
        <taxon>Ascomycota</taxon>
        <taxon>Pezizomycotina</taxon>
        <taxon>Dothideomycetes</taxon>
        <taxon>Dothideomycetidae</taxon>
        <taxon>Mycosphaerellales</taxon>
        <taxon>Teratosphaeriaceae</taxon>
        <taxon>Friedmanniomyces</taxon>
    </lineage>
</organism>
<dbReference type="OrthoDB" id="412018at2759"/>